<dbReference type="Proteomes" id="UP000663879">
    <property type="component" value="Unassembled WGS sequence"/>
</dbReference>
<keyword evidence="8" id="KW-0539">Nucleus</keyword>
<evidence type="ECO:0000256" key="11">
    <source>
        <dbReference type="SAM" id="MobiDB-lite"/>
    </source>
</evidence>
<dbReference type="OrthoDB" id="1607513at2759"/>
<gene>
    <name evidence="13" type="ORF">OXX778_LOCUS15408</name>
</gene>
<evidence type="ECO:0000256" key="5">
    <source>
        <dbReference type="ARBA" id="ARBA00023015"/>
    </source>
</evidence>
<keyword evidence="6" id="KW-0238">DNA-binding</keyword>
<evidence type="ECO:0000256" key="1">
    <source>
        <dbReference type="ARBA" id="ARBA00004123"/>
    </source>
</evidence>
<evidence type="ECO:0000259" key="12">
    <source>
        <dbReference type="PROSITE" id="PS50808"/>
    </source>
</evidence>
<proteinExistence type="predicted"/>
<dbReference type="Pfam" id="PF05699">
    <property type="entry name" value="Dimer_Tnp_hAT"/>
    <property type="match status" value="1"/>
</dbReference>
<keyword evidence="3 9" id="KW-0863">Zinc-finger</keyword>
<protein>
    <recommendedName>
        <fullName evidence="12">BED-type domain-containing protein</fullName>
    </recommendedName>
</protein>
<dbReference type="EMBL" id="CAJNOC010003395">
    <property type="protein sequence ID" value="CAF0980794.1"/>
    <property type="molecule type" value="Genomic_DNA"/>
</dbReference>
<dbReference type="InterPro" id="IPR008906">
    <property type="entry name" value="HATC_C_dom"/>
</dbReference>
<keyword evidence="7" id="KW-0804">Transcription</keyword>
<evidence type="ECO:0000313" key="14">
    <source>
        <dbReference type="Proteomes" id="UP000663879"/>
    </source>
</evidence>
<dbReference type="SUPFAM" id="SSF53098">
    <property type="entry name" value="Ribonuclease H-like"/>
    <property type="match status" value="1"/>
</dbReference>
<comment type="subcellular location">
    <subcellularLocation>
        <location evidence="1">Nucleus</location>
    </subcellularLocation>
</comment>
<feature type="compositionally biased region" description="Polar residues" evidence="11">
    <location>
        <begin position="126"/>
        <end position="139"/>
    </location>
</feature>
<dbReference type="GO" id="GO:0005634">
    <property type="term" value="C:nucleus"/>
    <property type="evidence" value="ECO:0007669"/>
    <property type="project" value="UniProtKB-SubCell"/>
</dbReference>
<dbReference type="InterPro" id="IPR003656">
    <property type="entry name" value="Znf_BED"/>
</dbReference>
<dbReference type="AlphaFoldDB" id="A0A814FBP1"/>
<dbReference type="PROSITE" id="PS50808">
    <property type="entry name" value="ZF_BED"/>
    <property type="match status" value="1"/>
</dbReference>
<evidence type="ECO:0000256" key="4">
    <source>
        <dbReference type="ARBA" id="ARBA00022833"/>
    </source>
</evidence>
<reference evidence="13" key="1">
    <citation type="submission" date="2021-02" db="EMBL/GenBank/DDBJ databases">
        <authorList>
            <person name="Nowell W R."/>
        </authorList>
    </citation>
    <scope>NUCLEOTIDE SEQUENCE</scope>
    <source>
        <strain evidence="13">Ploen Becks lab</strain>
    </source>
</reference>
<keyword evidence="5" id="KW-0805">Transcription regulation</keyword>
<evidence type="ECO:0000313" key="13">
    <source>
        <dbReference type="EMBL" id="CAF0980794.1"/>
    </source>
</evidence>
<name>A0A814FBP1_9BILA</name>
<organism evidence="13 14">
    <name type="scientific">Brachionus calyciflorus</name>
    <dbReference type="NCBI Taxonomy" id="104777"/>
    <lineage>
        <taxon>Eukaryota</taxon>
        <taxon>Metazoa</taxon>
        <taxon>Spiralia</taxon>
        <taxon>Gnathifera</taxon>
        <taxon>Rotifera</taxon>
        <taxon>Eurotatoria</taxon>
        <taxon>Monogononta</taxon>
        <taxon>Pseudotrocha</taxon>
        <taxon>Ploima</taxon>
        <taxon>Brachionidae</taxon>
        <taxon>Brachionus</taxon>
    </lineage>
</organism>
<dbReference type="GO" id="GO:0008270">
    <property type="term" value="F:zinc ion binding"/>
    <property type="evidence" value="ECO:0007669"/>
    <property type="project" value="UniProtKB-KW"/>
</dbReference>
<keyword evidence="14" id="KW-1185">Reference proteome</keyword>
<evidence type="ECO:0000256" key="10">
    <source>
        <dbReference type="SAM" id="Coils"/>
    </source>
</evidence>
<dbReference type="PANTHER" id="PTHR46481:SF10">
    <property type="entry name" value="ZINC FINGER BED DOMAIN-CONTAINING PROTEIN 39"/>
    <property type="match status" value="1"/>
</dbReference>
<keyword evidence="4" id="KW-0862">Zinc</keyword>
<evidence type="ECO:0000256" key="6">
    <source>
        <dbReference type="ARBA" id="ARBA00023125"/>
    </source>
</evidence>
<feature type="region of interest" description="Disordered" evidence="11">
    <location>
        <begin position="1"/>
        <end position="49"/>
    </location>
</feature>
<feature type="coiled-coil region" evidence="10">
    <location>
        <begin position="423"/>
        <end position="450"/>
    </location>
</feature>
<feature type="domain" description="BED-type" evidence="12">
    <location>
        <begin position="171"/>
        <end position="238"/>
    </location>
</feature>
<keyword evidence="10" id="KW-0175">Coiled coil</keyword>
<keyword evidence="2" id="KW-0479">Metal-binding</keyword>
<feature type="compositionally biased region" description="Basic residues" evidence="11">
    <location>
        <begin position="1"/>
        <end position="10"/>
    </location>
</feature>
<evidence type="ECO:0000256" key="9">
    <source>
        <dbReference type="PROSITE-ProRule" id="PRU00027"/>
    </source>
</evidence>
<comment type="caution">
    <text evidence="13">The sequence shown here is derived from an EMBL/GenBank/DDBJ whole genome shotgun (WGS) entry which is preliminary data.</text>
</comment>
<dbReference type="InterPro" id="IPR052035">
    <property type="entry name" value="ZnF_BED_domain_contain"/>
</dbReference>
<evidence type="ECO:0000256" key="7">
    <source>
        <dbReference type="ARBA" id="ARBA00023163"/>
    </source>
</evidence>
<evidence type="ECO:0000256" key="8">
    <source>
        <dbReference type="ARBA" id="ARBA00023242"/>
    </source>
</evidence>
<dbReference type="InterPro" id="IPR012337">
    <property type="entry name" value="RNaseH-like_sf"/>
</dbReference>
<dbReference type="PANTHER" id="PTHR46481">
    <property type="entry name" value="ZINC FINGER BED DOMAIN-CONTAINING PROTEIN 4"/>
    <property type="match status" value="1"/>
</dbReference>
<dbReference type="GO" id="GO:0046983">
    <property type="term" value="F:protein dimerization activity"/>
    <property type="evidence" value="ECO:0007669"/>
    <property type="project" value="InterPro"/>
</dbReference>
<feature type="region of interest" description="Disordered" evidence="11">
    <location>
        <begin position="126"/>
        <end position="154"/>
    </location>
</feature>
<evidence type="ECO:0000256" key="3">
    <source>
        <dbReference type="ARBA" id="ARBA00022771"/>
    </source>
</evidence>
<dbReference type="GO" id="GO:0003677">
    <property type="term" value="F:DNA binding"/>
    <property type="evidence" value="ECO:0007669"/>
    <property type="project" value="UniProtKB-KW"/>
</dbReference>
<feature type="compositionally biased region" description="Polar residues" evidence="11">
    <location>
        <begin position="31"/>
        <end position="49"/>
    </location>
</feature>
<sequence>MSSHSSKKKWRNDDESSEDDYEDQSSKKSLSCPNQKLNQNQPNFNQTTLSSSVVQQFQQTPIFQQNQFSTQISQTSQNCQIEINEPTQSTNQNQDNQQTQLELSTISTLNTQPTPQILSTQTIQSNESFHSVSNNQTREVSSDKSSSNESIENEKFFEEWESTEDSDKGFKKRSHVWEHFVKKKFTHKEKKIKSKFVFCQKKKGQSDKNCGIFFKYNSSTNKMKNHLEKEHEIFKDENSNKKASVDICYLLLMFVITAVLPFRCVNNIYFVKFCAALNPNFKVPDRKTLSNLSKKYYMDRKNSLKETLKKTSYINLTFDAWTSIQNYNYLGMTAHYFDENLNLVSNCLSVKSLTGGHSSTNIVDKVKEILFDYGISEKIFFVSTDNVNSMVKCVRDLEYFRKIADKNQNESYETDQETNDVQIKKKSIELINLESSLDDENNDLQNFSSAIKKCSSIASFFNHSSTFKEKLHIEQRKQNLKQKSLVQQVTTRWNTLNMMLKSIYESHRCIQIVLLQEKTHQDLILTETELQITKETTEVLDVFYAITSKLSGELYSSSSLIISSILSLLEQTTIQRSDSSFKKILKNVINHFINQYNKKYSILENKALIASAFLDPRYKKFSKAENETKRKNFIKAATNFLIENFEKIKLTTPKSSIESNVTKKKDRDNQFHLSDESETENLSGPSVETLKKEIKCYSTEPKCSDTSLFWIENKTKYPILCEFYKFLNSIPATSTPSERLFSASGY</sequence>
<evidence type="ECO:0000256" key="2">
    <source>
        <dbReference type="ARBA" id="ARBA00022723"/>
    </source>
</evidence>
<accession>A0A814FBP1</accession>